<reference evidence="4 5" key="1">
    <citation type="submission" date="2015-12" db="EMBL/GenBank/DDBJ databases">
        <title>The genome of Folsomia candida.</title>
        <authorList>
            <person name="Faddeeva A."/>
            <person name="Derks M.F."/>
            <person name="Anvar Y."/>
            <person name="Smit S."/>
            <person name="Van Straalen N."/>
            <person name="Roelofs D."/>
        </authorList>
    </citation>
    <scope>NUCLEOTIDE SEQUENCE [LARGE SCALE GENOMIC DNA]</scope>
    <source>
        <strain evidence="4 5">VU population</strain>
        <tissue evidence="4">Whole body</tissue>
    </source>
</reference>
<dbReference type="OrthoDB" id="7962197at2759"/>
<dbReference type="PANTHER" id="PTHR31024:SF3">
    <property type="entry name" value="C-TYPE LECTIN-RELATED"/>
    <property type="match status" value="1"/>
</dbReference>
<dbReference type="InterPro" id="IPR018378">
    <property type="entry name" value="C-type_lectin_CS"/>
</dbReference>
<evidence type="ECO:0000256" key="1">
    <source>
        <dbReference type="ARBA" id="ARBA00023157"/>
    </source>
</evidence>
<keyword evidence="4" id="KW-0675">Receptor</keyword>
<evidence type="ECO:0000313" key="4">
    <source>
        <dbReference type="EMBL" id="OXA57487.1"/>
    </source>
</evidence>
<feature type="signal peptide" evidence="2">
    <location>
        <begin position="1"/>
        <end position="20"/>
    </location>
</feature>
<dbReference type="OMA" id="SINCAYQ"/>
<name>A0A226EK56_FOLCA</name>
<protein>
    <submittedName>
        <fullName evidence="4">C-type mannose receptor 2</fullName>
    </submittedName>
</protein>
<dbReference type="AlphaFoldDB" id="A0A226EK56"/>
<dbReference type="InterPro" id="IPR001304">
    <property type="entry name" value="C-type_lectin-like"/>
</dbReference>
<gene>
    <name evidence="4" type="ORF">Fcan01_07295</name>
</gene>
<dbReference type="PROSITE" id="PS00615">
    <property type="entry name" value="C_TYPE_LECTIN_1"/>
    <property type="match status" value="1"/>
</dbReference>
<evidence type="ECO:0000256" key="2">
    <source>
        <dbReference type="SAM" id="SignalP"/>
    </source>
</evidence>
<keyword evidence="1" id="KW-1015">Disulfide bond</keyword>
<dbReference type="PANTHER" id="PTHR31024">
    <property type="entry name" value="C-TYPE LECTIN"/>
    <property type="match status" value="1"/>
</dbReference>
<sequence>MSRLCFLLVPFVGAIISVYGQGGFTPINTDQFALAVSDFELPWADAVAACTARGQSLLSVDSAGKDRVLVDLFVNGGANMTLPGNNSWIGATESREGAWIWQSSNEPLYYTRWMVGQPDDISSINCAYQAVQALLYWRDANCSAPMYFICES</sequence>
<feature type="chain" id="PRO_5012443443" evidence="2">
    <location>
        <begin position="21"/>
        <end position="152"/>
    </location>
</feature>
<evidence type="ECO:0000259" key="3">
    <source>
        <dbReference type="PROSITE" id="PS50041"/>
    </source>
</evidence>
<accession>A0A226EK56</accession>
<keyword evidence="2" id="KW-0732">Signal</keyword>
<dbReference type="Gene3D" id="3.10.100.10">
    <property type="entry name" value="Mannose-Binding Protein A, subunit A"/>
    <property type="match status" value="1"/>
</dbReference>
<feature type="domain" description="C-type lectin" evidence="3">
    <location>
        <begin position="43"/>
        <end position="151"/>
    </location>
</feature>
<comment type="caution">
    <text evidence="4">The sequence shown here is derived from an EMBL/GenBank/DDBJ whole genome shotgun (WGS) entry which is preliminary data.</text>
</comment>
<dbReference type="SMART" id="SM00034">
    <property type="entry name" value="CLECT"/>
    <property type="match status" value="1"/>
</dbReference>
<dbReference type="Proteomes" id="UP000198287">
    <property type="component" value="Unassembled WGS sequence"/>
</dbReference>
<dbReference type="InterPro" id="IPR016187">
    <property type="entry name" value="CTDL_fold"/>
</dbReference>
<organism evidence="4 5">
    <name type="scientific">Folsomia candida</name>
    <name type="common">Springtail</name>
    <dbReference type="NCBI Taxonomy" id="158441"/>
    <lineage>
        <taxon>Eukaryota</taxon>
        <taxon>Metazoa</taxon>
        <taxon>Ecdysozoa</taxon>
        <taxon>Arthropoda</taxon>
        <taxon>Hexapoda</taxon>
        <taxon>Collembola</taxon>
        <taxon>Entomobryomorpha</taxon>
        <taxon>Isotomoidea</taxon>
        <taxon>Isotomidae</taxon>
        <taxon>Proisotominae</taxon>
        <taxon>Folsomia</taxon>
    </lineage>
</organism>
<dbReference type="PROSITE" id="PS50041">
    <property type="entry name" value="C_TYPE_LECTIN_2"/>
    <property type="match status" value="1"/>
</dbReference>
<dbReference type="EMBL" id="LNIX01000003">
    <property type="protein sequence ID" value="OXA57487.1"/>
    <property type="molecule type" value="Genomic_DNA"/>
</dbReference>
<proteinExistence type="predicted"/>
<keyword evidence="5" id="KW-1185">Reference proteome</keyword>
<dbReference type="CDD" id="cd00037">
    <property type="entry name" value="CLECT"/>
    <property type="match status" value="1"/>
</dbReference>
<evidence type="ECO:0000313" key="5">
    <source>
        <dbReference type="Proteomes" id="UP000198287"/>
    </source>
</evidence>
<dbReference type="Pfam" id="PF00059">
    <property type="entry name" value="Lectin_C"/>
    <property type="match status" value="1"/>
</dbReference>
<dbReference type="SUPFAM" id="SSF56436">
    <property type="entry name" value="C-type lectin-like"/>
    <property type="match status" value="1"/>
</dbReference>
<dbReference type="InterPro" id="IPR016186">
    <property type="entry name" value="C-type_lectin-like/link_sf"/>
</dbReference>